<protein>
    <recommendedName>
        <fullName evidence="1">GyrI-like small molecule binding domain-containing protein</fullName>
    </recommendedName>
</protein>
<dbReference type="AlphaFoldDB" id="A0A553JWU4"/>
<accession>A0A553JWU4</accession>
<keyword evidence="3" id="KW-1185">Reference proteome</keyword>
<evidence type="ECO:0000313" key="3">
    <source>
        <dbReference type="Proteomes" id="UP000317638"/>
    </source>
</evidence>
<feature type="domain" description="GyrI-like small molecule binding" evidence="1">
    <location>
        <begin position="23"/>
        <end position="197"/>
    </location>
</feature>
<gene>
    <name evidence="2" type="ORF">FOJ82_13625</name>
</gene>
<organism evidence="2 3">
    <name type="scientific">Tessaracoccus rhinocerotis</name>
    <dbReference type="NCBI Taxonomy" id="1689449"/>
    <lineage>
        <taxon>Bacteria</taxon>
        <taxon>Bacillati</taxon>
        <taxon>Actinomycetota</taxon>
        <taxon>Actinomycetes</taxon>
        <taxon>Propionibacteriales</taxon>
        <taxon>Propionibacteriaceae</taxon>
        <taxon>Tessaracoccus</taxon>
    </lineage>
</organism>
<sequence length="204" mass="22668">MEKYDVKAEFKHLYAPGSKDFVEVDVPTLGYLAVEGSGDPNTSSAYAQAVEALYPVAYALKFAAKAEGRDCVVGPLEALWWADDMSTFLTRDKDAWSWRAMITVPPWVDDAAVRGAVEATAAKKDLPGLGRVVFQPLTEGRCLQILHVGPYDDEGPTLERLHNRVIPERGLRFNGHHHEIYLSDPRRTAPEKLRTILRQPVAPA</sequence>
<dbReference type="InterPro" id="IPR008319">
    <property type="entry name" value="GyrI-like_CCH_Lin2189-like"/>
</dbReference>
<evidence type="ECO:0000259" key="1">
    <source>
        <dbReference type="Pfam" id="PF06445"/>
    </source>
</evidence>
<dbReference type="PIRSF" id="PIRSF031644">
    <property type="entry name" value="UCP031644"/>
    <property type="match status" value="1"/>
</dbReference>
<name>A0A553JWU4_9ACTN</name>
<dbReference type="EMBL" id="VKKG01000006">
    <property type="protein sequence ID" value="TRY16904.1"/>
    <property type="molecule type" value="Genomic_DNA"/>
</dbReference>
<dbReference type="RefSeq" id="WP_143939047.1">
    <property type="nucleotide sequence ID" value="NZ_VKKG01000006.1"/>
</dbReference>
<comment type="caution">
    <text evidence="2">The sequence shown here is derived from an EMBL/GenBank/DDBJ whole genome shotgun (WGS) entry which is preliminary data.</text>
</comment>
<dbReference type="SUPFAM" id="SSF55136">
    <property type="entry name" value="Probable bacterial effector-binding domain"/>
    <property type="match status" value="1"/>
</dbReference>
<dbReference type="InterPro" id="IPR029442">
    <property type="entry name" value="GyrI-like"/>
</dbReference>
<dbReference type="InterPro" id="IPR011256">
    <property type="entry name" value="Reg_factor_effector_dom_sf"/>
</dbReference>
<reference evidence="2 3" key="1">
    <citation type="submission" date="2019-07" db="EMBL/GenBank/DDBJ databases">
        <authorList>
            <person name="Zhou L.-Y."/>
        </authorList>
    </citation>
    <scope>NUCLEOTIDE SEQUENCE [LARGE SCALE GENOMIC DNA]</scope>
    <source>
        <strain evidence="2 3">YIM 101269</strain>
    </source>
</reference>
<dbReference type="Gene3D" id="3.20.80.10">
    <property type="entry name" value="Regulatory factor, effector binding domain"/>
    <property type="match status" value="1"/>
</dbReference>
<proteinExistence type="predicted"/>
<dbReference type="Proteomes" id="UP000317638">
    <property type="component" value="Unassembled WGS sequence"/>
</dbReference>
<evidence type="ECO:0000313" key="2">
    <source>
        <dbReference type="EMBL" id="TRY16904.1"/>
    </source>
</evidence>
<dbReference type="Pfam" id="PF06445">
    <property type="entry name" value="GyrI-like"/>
    <property type="match status" value="1"/>
</dbReference>
<dbReference type="OrthoDB" id="4772335at2"/>